<sequence>MLRVFAAVVLVFTAAGVATVAEPQPTSSSPDTQPELVVDGQEFDRQTFRIDVEKNGSVRWTYVYRRDLTSQSEREQFTSFAERFNERENPELYAHFKQGAHLLTDKGTNQTGRQMNASSFTHEAYVSRLDNSGIVEMSFLWSNFSKVDENRVIVGDVFTGGLYIRQNQRIEISWSDELSVVSVSPQPDDRSSNTFTWVASNTSRQFYDSKPRVVLETNSGETSEYAATADSVPRSWFVGLAVVVLVGLGGGIAFHRGVLTLRLPVELRDRSTEESGSEMPAITETDLMTDEDRILSLLRDNGGRMKQVKIVEETGWSKSKVSMLLSEMDDEDLISKLRVGRENIISLVGDEPEAVRSPFEDE</sequence>
<accession>A0A8U0A3J3</accession>
<name>A0A8U0A3J3_9EURY</name>
<dbReference type="KEGG" id="haad:MW046_02970"/>
<dbReference type="RefSeq" id="WP_247994083.1">
    <property type="nucleotide sequence ID" value="NZ_CP096019.1"/>
</dbReference>
<feature type="domain" description="DUF7343" evidence="2">
    <location>
        <begin position="287"/>
        <end position="347"/>
    </location>
</feature>
<dbReference type="Gene3D" id="1.10.10.10">
    <property type="entry name" value="Winged helix-like DNA-binding domain superfamily/Winged helix DNA-binding domain"/>
    <property type="match status" value="1"/>
</dbReference>
<evidence type="ECO:0000259" key="2">
    <source>
        <dbReference type="Pfam" id="PF24034"/>
    </source>
</evidence>
<feature type="domain" description="DUF7345" evidence="3">
    <location>
        <begin position="49"/>
        <end position="176"/>
    </location>
</feature>
<keyword evidence="1" id="KW-1133">Transmembrane helix</keyword>
<keyword evidence="1" id="KW-0812">Transmembrane</keyword>
<keyword evidence="5" id="KW-1185">Reference proteome</keyword>
<dbReference type="SUPFAM" id="SSF46785">
    <property type="entry name" value="Winged helix' DNA-binding domain"/>
    <property type="match status" value="1"/>
</dbReference>
<feature type="transmembrane region" description="Helical" evidence="1">
    <location>
        <begin position="236"/>
        <end position="254"/>
    </location>
</feature>
<dbReference type="InterPro" id="IPR036388">
    <property type="entry name" value="WH-like_DNA-bd_sf"/>
</dbReference>
<reference evidence="4" key="1">
    <citation type="submission" date="2022-04" db="EMBL/GenBank/DDBJ databases">
        <title>Halocatena sp. nov., isolated from a salt lake.</title>
        <authorList>
            <person name="Cui H.-L."/>
        </authorList>
    </citation>
    <scope>NUCLEOTIDE SEQUENCE</scope>
    <source>
        <strain evidence="4">AD-1</strain>
    </source>
</reference>
<dbReference type="InterPro" id="IPR055767">
    <property type="entry name" value="DUF7343"/>
</dbReference>
<evidence type="ECO:0008006" key="6">
    <source>
        <dbReference type="Google" id="ProtNLM"/>
    </source>
</evidence>
<dbReference type="AlphaFoldDB" id="A0A8U0A3J3"/>
<proteinExistence type="predicted"/>
<dbReference type="Pfam" id="PF24034">
    <property type="entry name" value="DUF7343"/>
    <property type="match status" value="1"/>
</dbReference>
<dbReference type="InterPro" id="IPR036390">
    <property type="entry name" value="WH_DNA-bd_sf"/>
</dbReference>
<dbReference type="EMBL" id="CP096019">
    <property type="protein sequence ID" value="UPM43416.1"/>
    <property type="molecule type" value="Genomic_DNA"/>
</dbReference>
<protein>
    <recommendedName>
        <fullName evidence="6">HTH iclR-type domain-containing protein</fullName>
    </recommendedName>
</protein>
<evidence type="ECO:0000313" key="5">
    <source>
        <dbReference type="Proteomes" id="UP000831768"/>
    </source>
</evidence>
<dbReference type="GeneID" id="71926975"/>
<evidence type="ECO:0000259" key="3">
    <source>
        <dbReference type="Pfam" id="PF24036"/>
    </source>
</evidence>
<dbReference type="InterPro" id="IPR055769">
    <property type="entry name" value="DUF7345"/>
</dbReference>
<organism evidence="4 5">
    <name type="scientific">Halocatena salina</name>
    <dbReference type="NCBI Taxonomy" id="2934340"/>
    <lineage>
        <taxon>Archaea</taxon>
        <taxon>Methanobacteriati</taxon>
        <taxon>Methanobacteriota</taxon>
        <taxon>Stenosarchaea group</taxon>
        <taxon>Halobacteria</taxon>
        <taxon>Halobacteriales</taxon>
        <taxon>Natronomonadaceae</taxon>
        <taxon>Halocatena</taxon>
    </lineage>
</organism>
<evidence type="ECO:0000313" key="4">
    <source>
        <dbReference type="EMBL" id="UPM43416.1"/>
    </source>
</evidence>
<dbReference type="Proteomes" id="UP000831768">
    <property type="component" value="Chromosome"/>
</dbReference>
<dbReference type="Pfam" id="PF24036">
    <property type="entry name" value="DUF7345"/>
    <property type="match status" value="1"/>
</dbReference>
<keyword evidence="1" id="KW-0472">Membrane</keyword>
<evidence type="ECO:0000256" key="1">
    <source>
        <dbReference type="SAM" id="Phobius"/>
    </source>
</evidence>
<gene>
    <name evidence="4" type="ORF">MW046_02970</name>
</gene>